<dbReference type="KEGG" id="aaxa:NCTC10138_00030"/>
<dbReference type="InterPro" id="IPR006549">
    <property type="entry name" value="HAD-SF_hydro_IIIA"/>
</dbReference>
<keyword evidence="1" id="KW-0378">Hydrolase</keyword>
<dbReference type="InterPro" id="IPR036412">
    <property type="entry name" value="HAD-like_sf"/>
</dbReference>
<dbReference type="EC" id="3.6.1.1" evidence="1"/>
<protein>
    <submittedName>
        <fullName evidence="1">Pyrophosphatase ppaX</fullName>
        <ecNumber evidence="1">3.6.1.1</ecNumber>
    </submittedName>
</protein>
<dbReference type="NCBIfam" id="TIGR01549">
    <property type="entry name" value="HAD-SF-IA-v1"/>
    <property type="match status" value="1"/>
</dbReference>
<dbReference type="InterPro" id="IPR023214">
    <property type="entry name" value="HAD_sf"/>
</dbReference>
<dbReference type="InterPro" id="IPR023198">
    <property type="entry name" value="PGP-like_dom2"/>
</dbReference>
<dbReference type="Proteomes" id="UP000289841">
    <property type="component" value="Chromosome"/>
</dbReference>
<proteinExistence type="predicted"/>
<accession>A0A449BB73</accession>
<evidence type="ECO:0000313" key="2">
    <source>
        <dbReference type="Proteomes" id="UP000289841"/>
    </source>
</evidence>
<dbReference type="GO" id="GO:0004427">
    <property type="term" value="F:inorganic diphosphate phosphatase activity"/>
    <property type="evidence" value="ECO:0007669"/>
    <property type="project" value="UniProtKB-EC"/>
</dbReference>
<dbReference type="GO" id="GO:0005829">
    <property type="term" value="C:cytosol"/>
    <property type="evidence" value="ECO:0007669"/>
    <property type="project" value="TreeGrafter"/>
</dbReference>
<gene>
    <name evidence="1" type="primary">ppaX</name>
    <name evidence="1" type="ORF">NCTC10138_00030</name>
</gene>
<dbReference type="NCBIfam" id="TIGR01662">
    <property type="entry name" value="HAD-SF-IIIA"/>
    <property type="match status" value="1"/>
</dbReference>
<sequence length="211" mass="24151">MIDTFLFDLDGTLINSPEIIMEGYVEALRVHNPNHIITEDEKTEILGFTLIKAFERHAKNEEHYNSLVDTFKTYTNELSLKMLNAYENAKSVIQYLRSKGYCVGIVTSKSFETVHENLSHVGLEDLFDVIVTSNDTVLHKPNPEPLLYALEKLNKPAKNAIYIGDHENDIKAGKNAYMKTGLVGFTYRLKEAMNEKPDYVFNNLNNIKEIF</sequence>
<dbReference type="SFLD" id="SFLDG01129">
    <property type="entry name" value="C1.5:_HAD__Beta-PGM__Phosphata"/>
    <property type="match status" value="1"/>
</dbReference>
<dbReference type="GO" id="GO:0006281">
    <property type="term" value="P:DNA repair"/>
    <property type="evidence" value="ECO:0007669"/>
    <property type="project" value="TreeGrafter"/>
</dbReference>
<dbReference type="OrthoDB" id="9807630at2"/>
<dbReference type="PANTHER" id="PTHR43434:SF26">
    <property type="entry name" value="PYROPHOSPHATASE PPAX"/>
    <property type="match status" value="1"/>
</dbReference>
<dbReference type="PRINTS" id="PR00413">
    <property type="entry name" value="HADHALOGNASE"/>
</dbReference>
<dbReference type="EMBL" id="LR215048">
    <property type="protein sequence ID" value="VEU79575.1"/>
    <property type="molecule type" value="Genomic_DNA"/>
</dbReference>
<dbReference type="AlphaFoldDB" id="A0A449BB73"/>
<dbReference type="STRING" id="1278311.GCA_000428705_01034"/>
<dbReference type="InterPro" id="IPR041492">
    <property type="entry name" value="HAD_2"/>
</dbReference>
<keyword evidence="2" id="KW-1185">Reference proteome</keyword>
<dbReference type="InterPro" id="IPR006439">
    <property type="entry name" value="HAD-SF_hydro_IA"/>
</dbReference>
<dbReference type="SUPFAM" id="SSF56784">
    <property type="entry name" value="HAD-like"/>
    <property type="match status" value="1"/>
</dbReference>
<name>A0A449BB73_HAPAX</name>
<dbReference type="InterPro" id="IPR050155">
    <property type="entry name" value="HAD-like_hydrolase_sf"/>
</dbReference>
<dbReference type="Pfam" id="PF13419">
    <property type="entry name" value="HAD_2"/>
    <property type="match status" value="1"/>
</dbReference>
<dbReference type="SFLD" id="SFLDS00003">
    <property type="entry name" value="Haloacid_Dehalogenase"/>
    <property type="match status" value="1"/>
</dbReference>
<reference evidence="1 2" key="1">
    <citation type="submission" date="2019-01" db="EMBL/GenBank/DDBJ databases">
        <authorList>
            <consortium name="Pathogen Informatics"/>
        </authorList>
    </citation>
    <scope>NUCLEOTIDE SEQUENCE [LARGE SCALE GENOMIC DNA]</scope>
    <source>
        <strain evidence="1 2">NCTC10138</strain>
    </source>
</reference>
<dbReference type="Gene3D" id="3.40.50.1000">
    <property type="entry name" value="HAD superfamily/HAD-like"/>
    <property type="match status" value="1"/>
</dbReference>
<dbReference type="GO" id="GO:0008967">
    <property type="term" value="F:phosphoglycolate phosphatase activity"/>
    <property type="evidence" value="ECO:0007669"/>
    <property type="project" value="TreeGrafter"/>
</dbReference>
<dbReference type="RefSeq" id="WP_026390559.1">
    <property type="nucleotide sequence ID" value="NZ_LR215048.1"/>
</dbReference>
<dbReference type="Gene3D" id="1.10.150.240">
    <property type="entry name" value="Putative phosphatase, domain 2"/>
    <property type="match status" value="1"/>
</dbReference>
<dbReference type="SFLD" id="SFLDG01135">
    <property type="entry name" value="C1.5.6:_HAD__Beta-PGM__Phospha"/>
    <property type="match status" value="1"/>
</dbReference>
<organism evidence="1 2">
    <name type="scientific">Haploplasma axanthum</name>
    <name type="common">Acholeplasma axanthum</name>
    <dbReference type="NCBI Taxonomy" id="29552"/>
    <lineage>
        <taxon>Bacteria</taxon>
        <taxon>Bacillati</taxon>
        <taxon>Mycoplasmatota</taxon>
        <taxon>Mollicutes</taxon>
        <taxon>Acholeplasmatales</taxon>
        <taxon>Acholeplasmataceae</taxon>
        <taxon>Haploplasma</taxon>
    </lineage>
</organism>
<dbReference type="NCBIfam" id="TIGR01509">
    <property type="entry name" value="HAD-SF-IA-v3"/>
    <property type="match status" value="1"/>
</dbReference>
<evidence type="ECO:0000313" key="1">
    <source>
        <dbReference type="EMBL" id="VEU79575.1"/>
    </source>
</evidence>
<dbReference type="PANTHER" id="PTHR43434">
    <property type="entry name" value="PHOSPHOGLYCOLATE PHOSPHATASE"/>
    <property type="match status" value="1"/>
</dbReference>